<evidence type="ECO:0000313" key="2">
    <source>
        <dbReference type="EMBL" id="KAF3010766.1"/>
    </source>
</evidence>
<dbReference type="Proteomes" id="UP000801428">
    <property type="component" value="Unassembled WGS sequence"/>
</dbReference>
<dbReference type="AlphaFoldDB" id="A0A9P4TPP8"/>
<reference evidence="2" key="1">
    <citation type="submission" date="2019-04" db="EMBL/GenBank/DDBJ databases">
        <title>Sequencing of skin fungus with MAO and IRED activity.</title>
        <authorList>
            <person name="Marsaioli A.J."/>
            <person name="Bonatto J.M.C."/>
            <person name="Reis Junior O."/>
        </authorList>
    </citation>
    <scope>NUCLEOTIDE SEQUENCE</scope>
    <source>
        <strain evidence="2">30M1</strain>
    </source>
</reference>
<feature type="region of interest" description="Disordered" evidence="1">
    <location>
        <begin position="37"/>
        <end position="110"/>
    </location>
</feature>
<proteinExistence type="predicted"/>
<accession>A0A9P4TPP8</accession>
<gene>
    <name evidence="2" type="ORF">E8E13_007558</name>
</gene>
<evidence type="ECO:0000256" key="1">
    <source>
        <dbReference type="SAM" id="MobiDB-lite"/>
    </source>
</evidence>
<evidence type="ECO:0000313" key="3">
    <source>
        <dbReference type="Proteomes" id="UP000801428"/>
    </source>
</evidence>
<name>A0A9P4TPP8_CURKU</name>
<protein>
    <submittedName>
        <fullName evidence="2">Uncharacterized protein</fullName>
    </submittedName>
</protein>
<dbReference type="OrthoDB" id="3791435at2759"/>
<feature type="compositionally biased region" description="Basic and acidic residues" evidence="1">
    <location>
        <begin position="62"/>
        <end position="84"/>
    </location>
</feature>
<organism evidence="2 3">
    <name type="scientific">Curvularia kusanoi</name>
    <name type="common">Cochliobolus kusanoi</name>
    <dbReference type="NCBI Taxonomy" id="90978"/>
    <lineage>
        <taxon>Eukaryota</taxon>
        <taxon>Fungi</taxon>
        <taxon>Dikarya</taxon>
        <taxon>Ascomycota</taxon>
        <taxon>Pezizomycotina</taxon>
        <taxon>Dothideomycetes</taxon>
        <taxon>Pleosporomycetidae</taxon>
        <taxon>Pleosporales</taxon>
        <taxon>Pleosporineae</taxon>
        <taxon>Pleosporaceae</taxon>
        <taxon>Curvularia</taxon>
    </lineage>
</organism>
<sequence>MAGILVMGIALGLQEGGKKIKEKRNERKAKKAALAAVAYTPTESSSSGAVREAQTPHRRSGRDKSQEARRDQERRNLSSERIFQEDAPPSYEEVPRPTYEEAVRVDQHAH</sequence>
<keyword evidence="3" id="KW-1185">Reference proteome</keyword>
<feature type="compositionally biased region" description="Basic and acidic residues" evidence="1">
    <location>
        <begin position="93"/>
        <end position="110"/>
    </location>
</feature>
<comment type="caution">
    <text evidence="2">The sequence shown here is derived from an EMBL/GenBank/DDBJ whole genome shotgun (WGS) entry which is preliminary data.</text>
</comment>
<dbReference type="EMBL" id="SWKU01000001">
    <property type="protein sequence ID" value="KAF3010766.1"/>
    <property type="molecule type" value="Genomic_DNA"/>
</dbReference>